<dbReference type="PROSITE" id="PS50878">
    <property type="entry name" value="RT_POL"/>
    <property type="match status" value="1"/>
</dbReference>
<dbReference type="SUPFAM" id="SSF56672">
    <property type="entry name" value="DNA/RNA polymerases"/>
    <property type="match status" value="1"/>
</dbReference>
<dbReference type="EMBL" id="JAIQCV010000010">
    <property type="protein sequence ID" value="KAH1055514.1"/>
    <property type="molecule type" value="Genomic_DNA"/>
</dbReference>
<proteinExistence type="predicted"/>
<dbReference type="OrthoDB" id="1739308at2759"/>
<dbReference type="InterPro" id="IPR043502">
    <property type="entry name" value="DNA/RNA_pol_sf"/>
</dbReference>
<feature type="domain" description="Reverse transcriptase" evidence="1">
    <location>
        <begin position="1"/>
        <end position="195"/>
    </location>
</feature>
<organism evidence="2 3">
    <name type="scientific">Gossypium stocksii</name>
    <dbReference type="NCBI Taxonomy" id="47602"/>
    <lineage>
        <taxon>Eukaryota</taxon>
        <taxon>Viridiplantae</taxon>
        <taxon>Streptophyta</taxon>
        <taxon>Embryophyta</taxon>
        <taxon>Tracheophyta</taxon>
        <taxon>Spermatophyta</taxon>
        <taxon>Magnoliopsida</taxon>
        <taxon>eudicotyledons</taxon>
        <taxon>Gunneridae</taxon>
        <taxon>Pentapetalae</taxon>
        <taxon>rosids</taxon>
        <taxon>malvids</taxon>
        <taxon>Malvales</taxon>
        <taxon>Malvaceae</taxon>
        <taxon>Malvoideae</taxon>
        <taxon>Gossypium</taxon>
    </lineage>
</organism>
<comment type="caution">
    <text evidence="2">The sequence shown here is derived from an EMBL/GenBank/DDBJ whole genome shotgun (WGS) entry which is preliminary data.</text>
</comment>
<dbReference type="Proteomes" id="UP000828251">
    <property type="component" value="Unassembled WGS sequence"/>
</dbReference>
<evidence type="ECO:0000313" key="3">
    <source>
        <dbReference type="Proteomes" id="UP000828251"/>
    </source>
</evidence>
<gene>
    <name evidence="2" type="ORF">J1N35_033579</name>
</gene>
<keyword evidence="3" id="KW-1185">Reference proteome</keyword>
<dbReference type="InterPro" id="IPR000477">
    <property type="entry name" value="RT_dom"/>
</dbReference>
<reference evidence="2 3" key="1">
    <citation type="journal article" date="2021" name="Plant Biotechnol. J.">
        <title>Multi-omics assisted identification of the key and species-specific regulatory components of drought-tolerant mechanisms in Gossypium stocksii.</title>
        <authorList>
            <person name="Yu D."/>
            <person name="Ke L."/>
            <person name="Zhang D."/>
            <person name="Wu Y."/>
            <person name="Sun Y."/>
            <person name="Mei J."/>
            <person name="Sun J."/>
            <person name="Sun Y."/>
        </authorList>
    </citation>
    <scope>NUCLEOTIDE SEQUENCE [LARGE SCALE GENOMIC DNA]</scope>
    <source>
        <strain evidence="3">cv. E1</strain>
        <tissue evidence="2">Leaf</tissue>
    </source>
</reference>
<evidence type="ECO:0000259" key="1">
    <source>
        <dbReference type="PROSITE" id="PS50878"/>
    </source>
</evidence>
<dbReference type="AlphaFoldDB" id="A0A9D3UR91"/>
<name>A0A9D3UR91_9ROSI</name>
<dbReference type="Pfam" id="PF00078">
    <property type="entry name" value="RVT_1"/>
    <property type="match status" value="1"/>
</dbReference>
<evidence type="ECO:0000313" key="2">
    <source>
        <dbReference type="EMBL" id="KAH1055514.1"/>
    </source>
</evidence>
<accession>A0A9D3UR91</accession>
<protein>
    <recommendedName>
        <fullName evidence="1">Reverse transcriptase domain-containing protein</fullName>
    </recommendedName>
</protein>
<sequence length="279" mass="31801">MRGYGRKNISPRCTLKIDLQKAFDSVNWCFLLLVLKALKFPEIFRNWIEACITSHYFSISLNGSLVGYFKGAKGVRQGDPLSPFLFVIAMEVLSRLLEIAARQGIFKFHPKCSKVKLTHLIFADDLLIFVKGSMDFIVGVRCLLDGFYFIYGLQLNVSKSDFFFARISNEEVSHIFNITGCKSGTLPVHYLGVPLVFRRLSCVDCKPLVEMLVAKILQWSPLHLSYIGRLQLIKAVLFSVQAYWCIDSSYSQRSLFNRWTNCALGLYVKVVTLLLLVLE</sequence>
<dbReference type="PANTHER" id="PTHR33116:SF80">
    <property type="entry name" value="REVERSE TRANSCRIPTASE ZINC-BINDING DOMAIN-CONTAINING PROTEIN"/>
    <property type="match status" value="1"/>
</dbReference>
<dbReference type="PANTHER" id="PTHR33116">
    <property type="entry name" value="REVERSE TRANSCRIPTASE ZINC-BINDING DOMAIN-CONTAINING PROTEIN-RELATED-RELATED"/>
    <property type="match status" value="1"/>
</dbReference>